<dbReference type="InterPro" id="IPR001362">
    <property type="entry name" value="Glyco_hydro_32"/>
</dbReference>
<comment type="function">
    <text evidence="9">Enables the bacterium to metabolize sucrose as a sole carbon source.</text>
</comment>
<evidence type="ECO:0000313" key="12">
    <source>
        <dbReference type="EMBL" id="KSU86972.1"/>
    </source>
</evidence>
<dbReference type="Pfam" id="PF00251">
    <property type="entry name" value="Glyco_hydro_32N"/>
    <property type="match status" value="1"/>
</dbReference>
<dbReference type="Proteomes" id="UP000053681">
    <property type="component" value="Unassembled WGS sequence"/>
</dbReference>
<dbReference type="UniPathway" id="UPA00238"/>
<evidence type="ECO:0000259" key="11">
    <source>
        <dbReference type="Pfam" id="PF08244"/>
    </source>
</evidence>
<proteinExistence type="inferred from homology"/>
<keyword evidence="13" id="KW-1185">Reference proteome</keyword>
<dbReference type="PANTHER" id="PTHR43101:SF1">
    <property type="entry name" value="BETA-FRUCTOSIDASE"/>
    <property type="match status" value="1"/>
</dbReference>
<dbReference type="AlphaFoldDB" id="A0A0V8JJ32"/>
<dbReference type="SMART" id="SM00640">
    <property type="entry name" value="Glyco_32"/>
    <property type="match status" value="1"/>
</dbReference>
<evidence type="ECO:0000256" key="2">
    <source>
        <dbReference type="ARBA" id="ARBA00009902"/>
    </source>
</evidence>
<keyword evidence="9" id="KW-0119">Carbohydrate metabolism</keyword>
<comment type="similarity">
    <text evidence="2 8">Belongs to the glycosyl hydrolase 32 family.</text>
</comment>
<evidence type="ECO:0000256" key="6">
    <source>
        <dbReference type="ARBA" id="ARBA00023295"/>
    </source>
</evidence>
<dbReference type="InterPro" id="IPR023296">
    <property type="entry name" value="Glyco_hydro_beta-prop_sf"/>
</dbReference>
<dbReference type="GO" id="GO:0005985">
    <property type="term" value="P:sucrose metabolic process"/>
    <property type="evidence" value="ECO:0007669"/>
    <property type="project" value="UniProtKB-UniPathway"/>
</dbReference>
<feature type="domain" description="Glycosyl hydrolase family 32 C-terminal" evidence="11">
    <location>
        <begin position="339"/>
        <end position="478"/>
    </location>
</feature>
<dbReference type="RefSeq" id="WP_025910837.1">
    <property type="nucleotide sequence ID" value="NZ_KQ758673.1"/>
</dbReference>
<dbReference type="Gene3D" id="2.60.120.560">
    <property type="entry name" value="Exo-inulinase, domain 1"/>
    <property type="match status" value="1"/>
</dbReference>
<keyword evidence="5 8" id="KW-0378">Hydrolase</keyword>
<dbReference type="EC" id="3.2.1.26" evidence="3 8"/>
<evidence type="ECO:0000256" key="8">
    <source>
        <dbReference type="RuleBase" id="RU362110"/>
    </source>
</evidence>
<comment type="subcellular location">
    <subcellularLocation>
        <location evidence="9">Cytoplasm</location>
    </subcellularLocation>
</comment>
<evidence type="ECO:0000313" key="13">
    <source>
        <dbReference type="Proteomes" id="UP000053681"/>
    </source>
</evidence>
<organism evidence="12 13">
    <name type="scientific">Priestia veravalensis</name>
    <dbReference type="NCBI Taxonomy" id="1414648"/>
    <lineage>
        <taxon>Bacteria</taxon>
        <taxon>Bacillati</taxon>
        <taxon>Bacillota</taxon>
        <taxon>Bacilli</taxon>
        <taxon>Bacillales</taxon>
        <taxon>Bacillaceae</taxon>
        <taxon>Priestia</taxon>
    </lineage>
</organism>
<accession>A0A0V8JJ32</accession>
<dbReference type="InterPro" id="IPR018053">
    <property type="entry name" value="Glyco_hydro_32_AS"/>
</dbReference>
<dbReference type="InterPro" id="IPR013320">
    <property type="entry name" value="ConA-like_dom_sf"/>
</dbReference>
<dbReference type="CDD" id="cd18623">
    <property type="entry name" value="GH32_ScrB-like"/>
    <property type="match status" value="1"/>
</dbReference>
<dbReference type="Gene3D" id="2.115.10.20">
    <property type="entry name" value="Glycosyl hydrolase domain, family 43"/>
    <property type="match status" value="1"/>
</dbReference>
<dbReference type="InterPro" id="IPR051214">
    <property type="entry name" value="GH32_Enzymes"/>
</dbReference>
<dbReference type="SUPFAM" id="SSF75005">
    <property type="entry name" value="Arabinanase/levansucrase/invertase"/>
    <property type="match status" value="1"/>
</dbReference>
<feature type="domain" description="Glycosyl hydrolase family 32 N-terminal" evidence="10">
    <location>
        <begin position="34"/>
        <end position="335"/>
    </location>
</feature>
<name>A0A0V8JJ32_9BACI</name>
<dbReference type="InterPro" id="IPR006232">
    <property type="entry name" value="Suc6P_hydrolase"/>
</dbReference>
<evidence type="ECO:0000259" key="10">
    <source>
        <dbReference type="Pfam" id="PF00251"/>
    </source>
</evidence>
<evidence type="ECO:0000256" key="5">
    <source>
        <dbReference type="ARBA" id="ARBA00022801"/>
    </source>
</evidence>
<dbReference type="PROSITE" id="PS00609">
    <property type="entry name" value="GLYCOSYL_HYDROL_F32"/>
    <property type="match status" value="1"/>
</dbReference>
<comment type="pathway">
    <text evidence="1 9">Glycan biosynthesis; sucrose metabolism.</text>
</comment>
<dbReference type="GeneID" id="93683083"/>
<dbReference type="GO" id="GO:0005737">
    <property type="term" value="C:cytoplasm"/>
    <property type="evidence" value="ECO:0007669"/>
    <property type="project" value="UniProtKB-SubCell"/>
</dbReference>
<sequence>MSTSKYRTIFEAKPGELEELKNKAKQDSWQPIYHIYPEYGLMNDPNGLIQLNGEYHVFYQWYPYGAIHGMKHWAHVKSKDLVNWERLPVAIAPTEKYESHGAYSGGAVVKDGKGLLYYTGNVKYEDGSRTANQCMAILHEDGTVEKYSQNPVVEGVPVGYTGHVRDPKVWKENDMYYMLLGAQRENETGTLIVYESTDALDWRFKGEVKTKLPDFGYMWECPDYFKLDGKDVFVFSPQGIQAEGHNFHNIYNVIYAVGTFNLDDLTFDMEYYREIDKGFDFYAPQTFEDEQGRRLMFSWIGNPDVEYPSDQYGWAHALTLPRELSLEGTELVQKPVSELTKLRDDAVHFRGRLTDEEVIIDEATNNAYEIDMSFTNIEASQVGFQLFNSKEETLTLVFDHEKEEVRVDRSHFKHQYATDYGVVRTEKWESASCVDVRIFVDKSILEVYINGGKTVFTSRIFPQKDSKSAVTVFAKGEANYQIAYYGLSRGI</sequence>
<evidence type="ECO:0000256" key="9">
    <source>
        <dbReference type="RuleBase" id="RU365015"/>
    </source>
</evidence>
<protein>
    <recommendedName>
        <fullName evidence="4 8">Sucrose-6-phosphate hydrolase</fullName>
        <ecNumber evidence="3 8">3.2.1.26</ecNumber>
    </recommendedName>
    <alternativeName>
        <fullName evidence="7 9">Invertase</fullName>
    </alternativeName>
</protein>
<dbReference type="PANTHER" id="PTHR43101">
    <property type="entry name" value="BETA-FRUCTOSIDASE"/>
    <property type="match status" value="1"/>
</dbReference>
<evidence type="ECO:0000256" key="3">
    <source>
        <dbReference type="ARBA" id="ARBA00012758"/>
    </source>
</evidence>
<evidence type="ECO:0000256" key="1">
    <source>
        <dbReference type="ARBA" id="ARBA00004914"/>
    </source>
</evidence>
<evidence type="ECO:0000256" key="4">
    <source>
        <dbReference type="ARBA" id="ARBA00019623"/>
    </source>
</evidence>
<comment type="caution">
    <text evidence="12">The sequence shown here is derived from an EMBL/GenBank/DDBJ whole genome shotgun (WGS) entry which is preliminary data.</text>
</comment>
<dbReference type="GO" id="GO:0004564">
    <property type="term" value="F:beta-fructofuranosidase activity"/>
    <property type="evidence" value="ECO:0007669"/>
    <property type="project" value="UniProtKB-EC"/>
</dbReference>
<reference evidence="12 13" key="1">
    <citation type="submission" date="2015-11" db="EMBL/GenBank/DDBJ databases">
        <title>Bacillus caseinolyticus sp nov.</title>
        <authorList>
            <person name="Dastager S.G."/>
            <person name="Mawlankar R."/>
        </authorList>
    </citation>
    <scope>NUCLEOTIDE SEQUENCE [LARGE SCALE GENOMIC DNA]</scope>
    <source>
        <strain evidence="12 13">SGD-V-76</strain>
    </source>
</reference>
<dbReference type="SUPFAM" id="SSF49899">
    <property type="entry name" value="Concanavalin A-like lectins/glucanases"/>
    <property type="match status" value="1"/>
</dbReference>
<keyword evidence="9" id="KW-0963">Cytoplasm</keyword>
<dbReference type="InterPro" id="IPR013148">
    <property type="entry name" value="Glyco_hydro_32_N"/>
</dbReference>
<keyword evidence="6 8" id="KW-0326">Glycosidase</keyword>
<comment type="catalytic activity">
    <reaction evidence="8">
        <text>Hydrolysis of terminal non-reducing beta-D-fructofuranoside residues in beta-D-fructofuranosides.</text>
        <dbReference type="EC" id="3.2.1.26"/>
    </reaction>
</comment>
<dbReference type="Pfam" id="PF08244">
    <property type="entry name" value="Glyco_hydro_32C"/>
    <property type="match status" value="1"/>
</dbReference>
<evidence type="ECO:0000256" key="7">
    <source>
        <dbReference type="ARBA" id="ARBA00033367"/>
    </source>
</evidence>
<dbReference type="EMBL" id="LNQP01000058">
    <property type="protein sequence ID" value="KSU86972.1"/>
    <property type="molecule type" value="Genomic_DNA"/>
</dbReference>
<dbReference type="InterPro" id="IPR013189">
    <property type="entry name" value="Glyco_hydro_32_C"/>
</dbReference>
<dbReference type="NCBIfam" id="TIGR01322">
    <property type="entry name" value="scrB_fam"/>
    <property type="match status" value="1"/>
</dbReference>
<gene>
    <name evidence="12" type="ORF">AS180_15680</name>
</gene>